<proteinExistence type="predicted"/>
<dbReference type="GO" id="GO:0016887">
    <property type="term" value="F:ATP hydrolysis activity"/>
    <property type="evidence" value="ECO:0007669"/>
    <property type="project" value="InterPro"/>
</dbReference>
<dbReference type="PROSITE" id="PS50893">
    <property type="entry name" value="ABC_TRANSPORTER_2"/>
    <property type="match status" value="1"/>
</dbReference>
<dbReference type="Gene3D" id="3.40.50.300">
    <property type="entry name" value="P-loop containing nucleotide triphosphate hydrolases"/>
    <property type="match status" value="1"/>
</dbReference>
<dbReference type="SUPFAM" id="SSF52540">
    <property type="entry name" value="P-loop containing nucleoside triphosphate hydrolases"/>
    <property type="match status" value="1"/>
</dbReference>
<dbReference type="InterPro" id="IPR003439">
    <property type="entry name" value="ABC_transporter-like_ATP-bd"/>
</dbReference>
<dbReference type="CDD" id="cd03230">
    <property type="entry name" value="ABC_DR_subfamily_A"/>
    <property type="match status" value="1"/>
</dbReference>
<dbReference type="GO" id="GO:0005524">
    <property type="term" value="F:ATP binding"/>
    <property type="evidence" value="ECO:0007669"/>
    <property type="project" value="UniProtKB-KW"/>
</dbReference>
<protein>
    <submittedName>
        <fullName evidence="4">ABC transporter</fullName>
    </submittedName>
</protein>
<dbReference type="OrthoDB" id="9778547at2"/>
<keyword evidence="1" id="KW-0547">Nucleotide-binding</keyword>
<dbReference type="KEGG" id="cmb:CSW64_08115"/>
<evidence type="ECO:0000256" key="2">
    <source>
        <dbReference type="ARBA" id="ARBA00022840"/>
    </source>
</evidence>
<gene>
    <name evidence="4" type="ORF">CSW64_08115</name>
</gene>
<evidence type="ECO:0000313" key="5">
    <source>
        <dbReference type="Proteomes" id="UP000228945"/>
    </source>
</evidence>
<keyword evidence="5" id="KW-1185">Reference proteome</keyword>
<dbReference type="RefSeq" id="WP_099621636.1">
    <property type="nucleotide sequence ID" value="NZ_CP024201.1"/>
</dbReference>
<dbReference type="PANTHER" id="PTHR43038">
    <property type="entry name" value="ATP-BINDING CASSETTE, SUB-FAMILY H, MEMBER 1"/>
    <property type="match status" value="1"/>
</dbReference>
<dbReference type="Pfam" id="PF00005">
    <property type="entry name" value="ABC_tran"/>
    <property type="match status" value="1"/>
</dbReference>
<dbReference type="AlphaFoldDB" id="A0A2D2AWJ6"/>
<feature type="domain" description="ABC transporter" evidence="3">
    <location>
        <begin position="7"/>
        <end position="236"/>
    </location>
</feature>
<evidence type="ECO:0000256" key="1">
    <source>
        <dbReference type="ARBA" id="ARBA00022741"/>
    </source>
</evidence>
<accession>A0A2D2AWJ6</accession>
<dbReference type="SMART" id="SM00382">
    <property type="entry name" value="AAA"/>
    <property type="match status" value="1"/>
</dbReference>
<name>A0A2D2AWJ6_9CAUL</name>
<dbReference type="Proteomes" id="UP000228945">
    <property type="component" value="Chromosome"/>
</dbReference>
<organism evidence="4 5">
    <name type="scientific">Caulobacter mirabilis</name>
    <dbReference type="NCBI Taxonomy" id="69666"/>
    <lineage>
        <taxon>Bacteria</taxon>
        <taxon>Pseudomonadati</taxon>
        <taxon>Pseudomonadota</taxon>
        <taxon>Alphaproteobacteria</taxon>
        <taxon>Caulobacterales</taxon>
        <taxon>Caulobacteraceae</taxon>
        <taxon>Caulobacter</taxon>
    </lineage>
</organism>
<dbReference type="InterPro" id="IPR027417">
    <property type="entry name" value="P-loop_NTPase"/>
</dbReference>
<keyword evidence="2" id="KW-0067">ATP-binding</keyword>
<sequence length="313" mass="34073">MSDRPILQVWGAEHRFDDRMILRGVDLKVRQGEIYALLGPNGAGKSTLVRAVCGRLKLTGGEVALDDKDPWSNPAARRVVGVVPQDLALYPHLTVRENLETFGRLSGVKGRALQDAVRQALRLTRTEDREHAPVGHLSGGYKRRVNIGAAILHQPKLLILDEPTVGVDIDARAALDSVIRALRDMGTAVLVVTHDLDQAGGLADRVGFLREGRKVLEGAPHALIEQAFGAEMEILVELSVEADAATEAALAGEGLTRREGDGLWTRLDAGGYAAAGRLDKRLRRAGVVPREIRVREPSLQNLFTLVAEWRRAA</sequence>
<evidence type="ECO:0000259" key="3">
    <source>
        <dbReference type="PROSITE" id="PS50893"/>
    </source>
</evidence>
<dbReference type="InterPro" id="IPR003593">
    <property type="entry name" value="AAA+_ATPase"/>
</dbReference>
<evidence type="ECO:0000313" key="4">
    <source>
        <dbReference type="EMBL" id="ATQ42379.1"/>
    </source>
</evidence>
<dbReference type="PANTHER" id="PTHR43038:SF3">
    <property type="entry name" value="ABC TRANSPORTER G FAMILY MEMBER 20 ISOFORM X1"/>
    <property type="match status" value="1"/>
</dbReference>
<reference evidence="4 5" key="1">
    <citation type="submission" date="2017-10" db="EMBL/GenBank/DDBJ databases">
        <title>Genome sequence of Caulobacter mirabilis FWC38.</title>
        <authorList>
            <person name="Fiebig A."/>
            <person name="Crosson S."/>
        </authorList>
    </citation>
    <scope>NUCLEOTIDE SEQUENCE [LARGE SCALE GENOMIC DNA]</scope>
    <source>
        <strain evidence="4 5">FWC 38</strain>
    </source>
</reference>
<dbReference type="EMBL" id="CP024201">
    <property type="protein sequence ID" value="ATQ42379.1"/>
    <property type="molecule type" value="Genomic_DNA"/>
</dbReference>